<dbReference type="AlphaFoldDB" id="A0A501XCM4"/>
<comment type="caution">
    <text evidence="2">The sequence shown here is derived from an EMBL/GenBank/DDBJ whole genome shotgun (WGS) entry which is preliminary data.</text>
</comment>
<organism evidence="2 3">
    <name type="scientific">[Mycoplasma] falconis</name>
    <dbReference type="NCBI Taxonomy" id="92403"/>
    <lineage>
        <taxon>Bacteria</taxon>
        <taxon>Bacillati</taxon>
        <taxon>Mycoplasmatota</taxon>
        <taxon>Mycoplasmoidales</taxon>
        <taxon>Metamycoplasmataceae</taxon>
        <taxon>Metamycoplasma</taxon>
    </lineage>
</organism>
<protein>
    <recommendedName>
        <fullName evidence="1">Smr domain-containing protein</fullName>
    </recommendedName>
</protein>
<dbReference type="Gene3D" id="3.30.1370.110">
    <property type="match status" value="1"/>
</dbReference>
<dbReference type="Proteomes" id="UP000319776">
    <property type="component" value="Unassembled WGS sequence"/>
</dbReference>
<evidence type="ECO:0000313" key="2">
    <source>
        <dbReference type="EMBL" id="TPE58107.1"/>
    </source>
</evidence>
<accession>A0A501XCM4</accession>
<reference evidence="2 3" key="1">
    <citation type="submission" date="2019-06" db="EMBL/GenBank/DDBJ databases">
        <title>Mycoplasma falconis type strain whole genome sequence.</title>
        <authorList>
            <person name="Spergser J."/>
        </authorList>
    </citation>
    <scope>NUCLEOTIDE SEQUENCE [LARGE SCALE GENOMIC DNA]</scope>
    <source>
        <strain evidence="2 3">ATCC 51372</strain>
    </source>
</reference>
<gene>
    <name evidence="2" type="ORF">FJO69_00395</name>
</gene>
<sequence length="81" mass="9443">MNFKFFPMEIDLHGMDTNQATAYLLGALFEFNEDRFNQYMDIIVGVGSGAMKFVTEQLLEEEGYPYKYLTSNGSKIRVYHR</sequence>
<dbReference type="OrthoDB" id="399137at2"/>
<dbReference type="EMBL" id="VFSS01000001">
    <property type="protein sequence ID" value="TPE58107.1"/>
    <property type="molecule type" value="Genomic_DNA"/>
</dbReference>
<dbReference type="InterPro" id="IPR036063">
    <property type="entry name" value="Smr_dom_sf"/>
</dbReference>
<evidence type="ECO:0000259" key="1">
    <source>
        <dbReference type="PROSITE" id="PS50828"/>
    </source>
</evidence>
<name>A0A501XCM4_9BACT</name>
<dbReference type="SUPFAM" id="SSF160443">
    <property type="entry name" value="SMR domain-like"/>
    <property type="match status" value="1"/>
</dbReference>
<dbReference type="InterPro" id="IPR002625">
    <property type="entry name" value="Smr_dom"/>
</dbReference>
<keyword evidence="3" id="KW-1185">Reference proteome</keyword>
<proteinExistence type="predicted"/>
<dbReference type="RefSeq" id="WP_140781079.1">
    <property type="nucleotide sequence ID" value="NZ_VFSS01000001.1"/>
</dbReference>
<evidence type="ECO:0000313" key="3">
    <source>
        <dbReference type="Proteomes" id="UP000319776"/>
    </source>
</evidence>
<dbReference type="PROSITE" id="PS50828">
    <property type="entry name" value="SMR"/>
    <property type="match status" value="1"/>
</dbReference>
<feature type="domain" description="Smr" evidence="1">
    <location>
        <begin position="10"/>
        <end position="81"/>
    </location>
</feature>